<gene>
    <name evidence="5" type="ORF">C8Q69DRAFT_92581</name>
</gene>
<dbReference type="PANTHER" id="PTHR43986">
    <property type="entry name" value="ELONGATION FACTOR 1-GAMMA"/>
    <property type="match status" value="1"/>
</dbReference>
<name>A0A443HK94_BYSSP</name>
<sequence>MAPFGTIYTYPNNPRVMKVQAAARLNGLEITEAPNFEMGKTNREPEFLAKFPLGKVPALACSDGFNVWESDAIARYVAESGPRAAQLVGSNPAERALIQQWISFSNGEALDPVTQLVLPRIGLRPFDASIEERNLERLTRSLDCVEKHLQNRTWLATEQLSLADLTLAAAFYWGFSMVIDAEMRAKYPKTVEWYKKVLGSEGVKEAFPEQTMIEKRKQP</sequence>
<dbReference type="SFLD" id="SFLDG00358">
    <property type="entry name" value="Main_(cytGST)"/>
    <property type="match status" value="1"/>
</dbReference>
<dbReference type="AlphaFoldDB" id="A0A443HK94"/>
<evidence type="ECO:0000256" key="2">
    <source>
        <dbReference type="RuleBase" id="RU003494"/>
    </source>
</evidence>
<dbReference type="VEuPathDB" id="FungiDB:C8Q69DRAFT_92581"/>
<dbReference type="GO" id="GO:0016740">
    <property type="term" value="F:transferase activity"/>
    <property type="evidence" value="ECO:0007669"/>
    <property type="project" value="UniProtKB-KW"/>
</dbReference>
<dbReference type="SUPFAM" id="SSF47616">
    <property type="entry name" value="GST C-terminal domain-like"/>
    <property type="match status" value="1"/>
</dbReference>
<dbReference type="SUPFAM" id="SSF52833">
    <property type="entry name" value="Thioredoxin-like"/>
    <property type="match status" value="1"/>
</dbReference>
<dbReference type="FunFam" id="1.20.1050.10:FF:000006">
    <property type="entry name" value="Elongation factor 1 gamma"/>
    <property type="match status" value="1"/>
</dbReference>
<dbReference type="InterPro" id="IPR036249">
    <property type="entry name" value="Thioredoxin-like_sf"/>
</dbReference>
<evidence type="ECO:0000256" key="1">
    <source>
        <dbReference type="ARBA" id="ARBA00007409"/>
    </source>
</evidence>
<dbReference type="EMBL" id="RCNU01000013">
    <property type="protein sequence ID" value="RWQ92282.1"/>
    <property type="molecule type" value="Genomic_DNA"/>
</dbReference>
<dbReference type="SFLD" id="SFLDS00019">
    <property type="entry name" value="Glutathione_Transferase_(cytos"/>
    <property type="match status" value="1"/>
</dbReference>
<dbReference type="RefSeq" id="XP_028481927.1">
    <property type="nucleotide sequence ID" value="XM_028634173.1"/>
</dbReference>
<dbReference type="InterPro" id="IPR004045">
    <property type="entry name" value="Glutathione_S-Trfase_N"/>
</dbReference>
<dbReference type="InterPro" id="IPR040079">
    <property type="entry name" value="Glutathione_S-Trfase"/>
</dbReference>
<dbReference type="PROSITE" id="PS50404">
    <property type="entry name" value="GST_NTER"/>
    <property type="match status" value="1"/>
</dbReference>
<evidence type="ECO:0000313" key="5">
    <source>
        <dbReference type="EMBL" id="RWQ92282.1"/>
    </source>
</evidence>
<dbReference type="Pfam" id="PF00043">
    <property type="entry name" value="GST_C"/>
    <property type="match status" value="1"/>
</dbReference>
<dbReference type="InterPro" id="IPR010987">
    <property type="entry name" value="Glutathione-S-Trfase_C-like"/>
</dbReference>
<comment type="similarity">
    <text evidence="1 2">Belongs to the GST superfamily.</text>
</comment>
<dbReference type="STRING" id="264951.A0A443HK94"/>
<feature type="domain" description="GST N-terminal" evidence="3">
    <location>
        <begin position="3"/>
        <end position="85"/>
    </location>
</feature>
<dbReference type="CDD" id="cd03044">
    <property type="entry name" value="GST_N_EF1Bgamma"/>
    <property type="match status" value="1"/>
</dbReference>
<organism evidence="5 6">
    <name type="scientific">Byssochlamys spectabilis</name>
    <name type="common">Paecilomyces variotii</name>
    <dbReference type="NCBI Taxonomy" id="264951"/>
    <lineage>
        <taxon>Eukaryota</taxon>
        <taxon>Fungi</taxon>
        <taxon>Dikarya</taxon>
        <taxon>Ascomycota</taxon>
        <taxon>Pezizomycotina</taxon>
        <taxon>Eurotiomycetes</taxon>
        <taxon>Eurotiomycetidae</taxon>
        <taxon>Eurotiales</taxon>
        <taxon>Thermoascaceae</taxon>
        <taxon>Paecilomyces</taxon>
    </lineage>
</organism>
<dbReference type="OrthoDB" id="249703at2759"/>
<dbReference type="CDD" id="cd03181">
    <property type="entry name" value="GST_C_EF1Bgamma_like"/>
    <property type="match status" value="1"/>
</dbReference>
<dbReference type="InterPro" id="IPR036282">
    <property type="entry name" value="Glutathione-S-Trfase_C_sf"/>
</dbReference>
<dbReference type="GO" id="GO:0005737">
    <property type="term" value="C:cytoplasm"/>
    <property type="evidence" value="ECO:0007669"/>
    <property type="project" value="TreeGrafter"/>
</dbReference>
<evidence type="ECO:0000259" key="4">
    <source>
        <dbReference type="PROSITE" id="PS50405"/>
    </source>
</evidence>
<dbReference type="GO" id="GO:0005634">
    <property type="term" value="C:nucleus"/>
    <property type="evidence" value="ECO:0007669"/>
    <property type="project" value="TreeGrafter"/>
</dbReference>
<accession>A0A443HK94</accession>
<dbReference type="PANTHER" id="PTHR43986:SF10">
    <property type="entry name" value="ELONGATION FACTOR EEF-1B GAMMA SUBUNIT, PUTATIVE (AFU_ORTHOLOGUE AFUA_1G17120)-RELATED"/>
    <property type="match status" value="1"/>
</dbReference>
<protein>
    <submittedName>
        <fullName evidence="5">Glutathione S-transferase</fullName>
    </submittedName>
</protein>
<reference evidence="5 6" key="1">
    <citation type="journal article" date="2018" name="Front. Microbiol.">
        <title>Genomic and genetic insights into a cosmopolitan fungus, Paecilomyces variotii (Eurotiales).</title>
        <authorList>
            <person name="Urquhart A.S."/>
            <person name="Mondo S.J."/>
            <person name="Makela M.R."/>
            <person name="Hane J.K."/>
            <person name="Wiebenga A."/>
            <person name="He G."/>
            <person name="Mihaltcheva S."/>
            <person name="Pangilinan J."/>
            <person name="Lipzen A."/>
            <person name="Barry K."/>
            <person name="de Vries R.P."/>
            <person name="Grigoriev I.V."/>
            <person name="Idnurm A."/>
        </authorList>
    </citation>
    <scope>NUCLEOTIDE SEQUENCE [LARGE SCALE GENOMIC DNA]</scope>
    <source>
        <strain evidence="5 6">CBS 101075</strain>
    </source>
</reference>
<evidence type="ECO:0000259" key="3">
    <source>
        <dbReference type="PROSITE" id="PS50404"/>
    </source>
</evidence>
<dbReference type="InterPro" id="IPR050802">
    <property type="entry name" value="EF-GSTs"/>
</dbReference>
<dbReference type="Pfam" id="PF02798">
    <property type="entry name" value="GST_N"/>
    <property type="match status" value="1"/>
</dbReference>
<keyword evidence="6" id="KW-1185">Reference proteome</keyword>
<evidence type="ECO:0000313" key="6">
    <source>
        <dbReference type="Proteomes" id="UP000283841"/>
    </source>
</evidence>
<feature type="domain" description="GST C-terminal" evidence="4">
    <location>
        <begin position="91"/>
        <end position="219"/>
    </location>
</feature>
<dbReference type="Gene3D" id="3.40.30.10">
    <property type="entry name" value="Glutaredoxin"/>
    <property type="match status" value="1"/>
</dbReference>
<comment type="caution">
    <text evidence="5">The sequence shown here is derived from an EMBL/GenBank/DDBJ whole genome shotgun (WGS) entry which is preliminary data.</text>
</comment>
<dbReference type="FunFam" id="3.40.30.10:FF:000148">
    <property type="entry name" value="Elongation factor 1B gamma"/>
    <property type="match status" value="1"/>
</dbReference>
<dbReference type="PROSITE" id="PS50405">
    <property type="entry name" value="GST_CTER"/>
    <property type="match status" value="1"/>
</dbReference>
<dbReference type="InterPro" id="IPR004046">
    <property type="entry name" value="GST_C"/>
</dbReference>
<proteinExistence type="inferred from homology"/>
<dbReference type="Proteomes" id="UP000283841">
    <property type="component" value="Unassembled WGS sequence"/>
</dbReference>
<dbReference type="GO" id="GO:0006414">
    <property type="term" value="P:translational elongation"/>
    <property type="evidence" value="ECO:0007669"/>
    <property type="project" value="TreeGrafter"/>
</dbReference>
<dbReference type="Gene3D" id="1.20.1050.10">
    <property type="match status" value="1"/>
</dbReference>
<keyword evidence="5" id="KW-0808">Transferase</keyword>
<dbReference type="GeneID" id="39603450"/>